<evidence type="ECO:0000313" key="2">
    <source>
        <dbReference type="Proteomes" id="UP000887116"/>
    </source>
</evidence>
<organism evidence="1 2">
    <name type="scientific">Trichonephila clavata</name>
    <name type="common">Joro spider</name>
    <name type="synonym">Nephila clavata</name>
    <dbReference type="NCBI Taxonomy" id="2740835"/>
    <lineage>
        <taxon>Eukaryota</taxon>
        <taxon>Metazoa</taxon>
        <taxon>Ecdysozoa</taxon>
        <taxon>Arthropoda</taxon>
        <taxon>Chelicerata</taxon>
        <taxon>Arachnida</taxon>
        <taxon>Araneae</taxon>
        <taxon>Araneomorphae</taxon>
        <taxon>Entelegynae</taxon>
        <taxon>Araneoidea</taxon>
        <taxon>Nephilidae</taxon>
        <taxon>Trichonephila</taxon>
    </lineage>
</organism>
<name>A0A8X6LK46_TRICU</name>
<protein>
    <submittedName>
        <fullName evidence="1">Uncharacterized protein</fullName>
    </submittedName>
</protein>
<comment type="caution">
    <text evidence="1">The sequence shown here is derived from an EMBL/GenBank/DDBJ whole genome shotgun (WGS) entry which is preliminary data.</text>
</comment>
<keyword evidence="2" id="KW-1185">Reference proteome</keyword>
<reference evidence="1" key="1">
    <citation type="submission" date="2020-07" db="EMBL/GenBank/DDBJ databases">
        <title>Multicomponent nature underlies the extraordinary mechanical properties of spider dragline silk.</title>
        <authorList>
            <person name="Kono N."/>
            <person name="Nakamura H."/>
            <person name="Mori M."/>
            <person name="Yoshida Y."/>
            <person name="Ohtoshi R."/>
            <person name="Malay A.D."/>
            <person name="Moran D.A.P."/>
            <person name="Tomita M."/>
            <person name="Numata K."/>
            <person name="Arakawa K."/>
        </authorList>
    </citation>
    <scope>NUCLEOTIDE SEQUENCE</scope>
</reference>
<sequence>MTSVLQSPSPACNGKSIKLIQCNGNSLSTPTMKVKLDQLLDLADKHGVQIITLKETKLKEHFFLKVHNYSVYRIDSGNGGDLTLLIRN</sequence>
<dbReference type="InterPro" id="IPR036691">
    <property type="entry name" value="Endo/exonu/phosph_ase_sf"/>
</dbReference>
<dbReference type="EMBL" id="BMAO01036729">
    <property type="protein sequence ID" value="GFR12760.1"/>
    <property type="molecule type" value="Genomic_DNA"/>
</dbReference>
<dbReference type="SUPFAM" id="SSF56219">
    <property type="entry name" value="DNase I-like"/>
    <property type="match status" value="1"/>
</dbReference>
<dbReference type="OrthoDB" id="10065625at2759"/>
<gene>
    <name evidence="1" type="ORF">TNCT_546801</name>
</gene>
<accession>A0A8X6LK46</accession>
<evidence type="ECO:0000313" key="1">
    <source>
        <dbReference type="EMBL" id="GFR12760.1"/>
    </source>
</evidence>
<dbReference type="AlphaFoldDB" id="A0A8X6LK46"/>
<dbReference type="Proteomes" id="UP000887116">
    <property type="component" value="Unassembled WGS sequence"/>
</dbReference>
<proteinExistence type="predicted"/>